<dbReference type="GO" id="GO:0015833">
    <property type="term" value="P:peptide transport"/>
    <property type="evidence" value="ECO:0007669"/>
    <property type="project" value="TreeGrafter"/>
</dbReference>
<dbReference type="Gene3D" id="3.40.190.10">
    <property type="entry name" value="Periplasmic binding protein-like II"/>
    <property type="match status" value="1"/>
</dbReference>
<evidence type="ECO:0000256" key="4">
    <source>
        <dbReference type="ARBA" id="ARBA00022729"/>
    </source>
</evidence>
<evidence type="ECO:0000313" key="8">
    <source>
        <dbReference type="EMBL" id="MEN9062150.1"/>
    </source>
</evidence>
<comment type="similarity">
    <text evidence="2">Belongs to the bacterial solute-binding protein 5 family.</text>
</comment>
<dbReference type="PANTHER" id="PTHR30290:SF9">
    <property type="entry name" value="OLIGOPEPTIDE-BINDING PROTEIN APPA"/>
    <property type="match status" value="1"/>
</dbReference>
<feature type="domain" description="Solute-binding protein family 5" evidence="7">
    <location>
        <begin position="249"/>
        <end position="396"/>
    </location>
</feature>
<feature type="chain" id="PRO_5043802077" evidence="6">
    <location>
        <begin position="28"/>
        <end position="564"/>
    </location>
</feature>
<dbReference type="PANTHER" id="PTHR30290">
    <property type="entry name" value="PERIPLASMIC BINDING COMPONENT OF ABC TRANSPORTER"/>
    <property type="match status" value="1"/>
</dbReference>
<dbReference type="InterPro" id="IPR039424">
    <property type="entry name" value="SBP_5"/>
</dbReference>
<comment type="subcellular location">
    <subcellularLocation>
        <location evidence="1">Periplasm</location>
    </subcellularLocation>
</comment>
<feature type="compositionally biased region" description="Low complexity" evidence="5">
    <location>
        <begin position="525"/>
        <end position="542"/>
    </location>
</feature>
<dbReference type="GO" id="GO:1904680">
    <property type="term" value="F:peptide transmembrane transporter activity"/>
    <property type="evidence" value="ECO:0007669"/>
    <property type="project" value="TreeGrafter"/>
</dbReference>
<proteinExistence type="inferred from homology"/>
<comment type="caution">
    <text evidence="8">The sequence shown here is derived from an EMBL/GenBank/DDBJ whole genome shotgun (WGS) entry which is preliminary data.</text>
</comment>
<dbReference type="Pfam" id="PF00496">
    <property type="entry name" value="SBP_bac_5"/>
    <property type="match status" value="1"/>
</dbReference>
<feature type="region of interest" description="Disordered" evidence="5">
    <location>
        <begin position="419"/>
        <end position="564"/>
    </location>
</feature>
<dbReference type="EMBL" id="JBDNCH010000002">
    <property type="protein sequence ID" value="MEN9062150.1"/>
    <property type="molecule type" value="Genomic_DNA"/>
</dbReference>
<dbReference type="AlphaFoldDB" id="A0AAW9SKZ0"/>
<evidence type="ECO:0000313" key="9">
    <source>
        <dbReference type="Proteomes" id="UP001428774"/>
    </source>
</evidence>
<feature type="compositionally biased region" description="Basic residues" evidence="5">
    <location>
        <begin position="513"/>
        <end position="524"/>
    </location>
</feature>
<organism evidence="8 9">
    <name type="scientific">Ponticoccus litoralis</name>
    <dbReference type="NCBI Taxonomy" id="422297"/>
    <lineage>
        <taxon>Bacteria</taxon>
        <taxon>Pseudomonadati</taxon>
        <taxon>Pseudomonadota</taxon>
        <taxon>Alphaproteobacteria</taxon>
        <taxon>Rhodobacterales</taxon>
        <taxon>Roseobacteraceae</taxon>
        <taxon>Ponticoccus</taxon>
    </lineage>
</organism>
<gene>
    <name evidence="8" type="ORF">ABFB10_15260</name>
</gene>
<accession>A0AAW9SKZ0</accession>
<dbReference type="InterPro" id="IPR000914">
    <property type="entry name" value="SBP_5_dom"/>
</dbReference>
<keyword evidence="9" id="KW-1185">Reference proteome</keyword>
<dbReference type="SUPFAM" id="SSF53850">
    <property type="entry name" value="Periplasmic binding protein-like II"/>
    <property type="match status" value="2"/>
</dbReference>
<evidence type="ECO:0000259" key="7">
    <source>
        <dbReference type="Pfam" id="PF00496"/>
    </source>
</evidence>
<dbReference type="Gene3D" id="3.10.105.10">
    <property type="entry name" value="Dipeptide-binding Protein, Domain 3"/>
    <property type="match status" value="1"/>
</dbReference>
<keyword evidence="3" id="KW-0813">Transport</keyword>
<feature type="compositionally biased region" description="Basic and acidic residues" evidence="5">
    <location>
        <begin position="429"/>
        <end position="440"/>
    </location>
</feature>
<feature type="compositionally biased region" description="Basic and acidic residues" evidence="5">
    <location>
        <begin position="475"/>
        <end position="484"/>
    </location>
</feature>
<evidence type="ECO:0000256" key="2">
    <source>
        <dbReference type="ARBA" id="ARBA00005695"/>
    </source>
</evidence>
<keyword evidence="4 6" id="KW-0732">Signal</keyword>
<feature type="signal peptide" evidence="6">
    <location>
        <begin position="1"/>
        <end position="27"/>
    </location>
</feature>
<evidence type="ECO:0000256" key="6">
    <source>
        <dbReference type="SAM" id="SignalP"/>
    </source>
</evidence>
<evidence type="ECO:0000256" key="5">
    <source>
        <dbReference type="SAM" id="MobiDB-lite"/>
    </source>
</evidence>
<evidence type="ECO:0000256" key="3">
    <source>
        <dbReference type="ARBA" id="ARBA00022448"/>
    </source>
</evidence>
<reference evidence="8 9" key="1">
    <citation type="submission" date="2024-05" db="EMBL/GenBank/DDBJ databases">
        <title>Genome sequence of Ponticoccus litoralis KCCM 90028.</title>
        <authorList>
            <person name="Kim J.M."/>
            <person name="Lee J.K."/>
            <person name="Choi B.J."/>
            <person name="Bayburt H."/>
            <person name="Baek J.H."/>
            <person name="Jeon C.O."/>
        </authorList>
    </citation>
    <scope>NUCLEOTIDE SEQUENCE [LARGE SCALE GENOMIC DNA]</scope>
    <source>
        <strain evidence="8 9">KCCM 90028</strain>
    </source>
</reference>
<feature type="compositionally biased region" description="Basic and acidic residues" evidence="5">
    <location>
        <begin position="450"/>
        <end position="462"/>
    </location>
</feature>
<dbReference type="Proteomes" id="UP001428774">
    <property type="component" value="Unassembled WGS sequence"/>
</dbReference>
<protein>
    <submittedName>
        <fullName evidence="8">ABC transporter substrate-binding protein</fullName>
    </submittedName>
</protein>
<name>A0AAW9SKZ0_9RHOB</name>
<evidence type="ECO:0000256" key="1">
    <source>
        <dbReference type="ARBA" id="ARBA00004418"/>
    </source>
</evidence>
<sequence length="564" mass="62843">MHRGLTGRGWMTGAALGAMIAAGAVGAQQLGEPVPEMTVVYYASDMGPEFEQSARALADDWAKLGLDLQLVPVQFSTFVSQYIVGGQLEDMAVFSVGADPDRVDPTYWVYDVAACGLRRNGSKWCDEGYSERAAKQRTLVDRAERVEAVHALQAEFTEAMPFFPVINRIYGIVYNSDKWENVTSPEPVAAHEEMVNPWLKARPLTDDRWLDWAYFEDVSTYNPLVEESAVGWVRFIFDTFAKNNSEGETVPWAAAGWTWVDDTTLEVTLRDGMTFHDGEAVTADDAVYTINTVVDLAPPAVSSRTSNITSAEKIDDLTFRINLKAPDAAFEITVLTYMFILPEHIWSAHDGDLLEWDIVADDAVIGSGPFQFQTWRPNEVHELATYAEHWEAPEYDGLRRLALGPGRCHPLCDAGRHRRYRHDGSAGCDDVRSGRAERQSRVHRSAVPRDALRLDEQRESALRRSGLPPRRAHGQRQEPGHDRGLAGLRHPRLGRAGPACPRPVVQRRDRAGRLRCRGRARRPGGSRLRLGLLGQAAPARQLSPFAQERPPVRGPLVSPRPPQP</sequence>